<dbReference type="InterPro" id="IPR003358">
    <property type="entry name" value="tRNA_(Gua-N-7)_MeTrfase_Trmb"/>
</dbReference>
<keyword evidence="6" id="KW-0949">S-adenosyl-L-methionine</keyword>
<name>A0A4R1Y2U5_ACICA</name>
<reference evidence="8 9" key="1">
    <citation type="submission" date="2019-03" db="EMBL/GenBank/DDBJ databases">
        <title>Genomic analyses of the natural microbiome of Caenorhabditis elegans.</title>
        <authorList>
            <person name="Samuel B."/>
        </authorList>
    </citation>
    <scope>NUCLEOTIDE SEQUENCE [LARGE SCALE GENOMIC DNA]</scope>
    <source>
        <strain evidence="8 9">JUb89</strain>
    </source>
</reference>
<dbReference type="Gene3D" id="3.40.50.150">
    <property type="entry name" value="Vaccinia Virus protein VP39"/>
    <property type="match status" value="1"/>
</dbReference>
<dbReference type="EC" id="2.1.1.33" evidence="3"/>
<evidence type="ECO:0000256" key="6">
    <source>
        <dbReference type="ARBA" id="ARBA00022691"/>
    </source>
</evidence>
<evidence type="ECO:0000313" key="8">
    <source>
        <dbReference type="EMBL" id="TCM70896.1"/>
    </source>
</evidence>
<dbReference type="SUPFAM" id="SSF53335">
    <property type="entry name" value="S-adenosyl-L-methionine-dependent methyltransferases"/>
    <property type="match status" value="1"/>
</dbReference>
<keyword evidence="7" id="KW-0819">tRNA processing</keyword>
<evidence type="ECO:0000256" key="3">
    <source>
        <dbReference type="ARBA" id="ARBA00011977"/>
    </source>
</evidence>
<dbReference type="GO" id="GO:0008176">
    <property type="term" value="F:tRNA (guanine(46)-N7)-methyltransferase activity"/>
    <property type="evidence" value="ECO:0007669"/>
    <property type="project" value="UniProtKB-EC"/>
</dbReference>
<evidence type="ECO:0000256" key="2">
    <source>
        <dbReference type="ARBA" id="ARBA00003015"/>
    </source>
</evidence>
<evidence type="ECO:0000313" key="9">
    <source>
        <dbReference type="Proteomes" id="UP000294963"/>
    </source>
</evidence>
<keyword evidence="4 8" id="KW-0489">Methyltransferase</keyword>
<evidence type="ECO:0000256" key="7">
    <source>
        <dbReference type="ARBA" id="ARBA00022694"/>
    </source>
</evidence>
<gene>
    <name evidence="8" type="ORF">EC844_101170</name>
</gene>
<dbReference type="PANTHER" id="PTHR23417:SF14">
    <property type="entry name" value="PENTACOTRIPEPTIDE-REPEAT REGION OF PRORP DOMAIN-CONTAINING PROTEIN"/>
    <property type="match status" value="1"/>
</dbReference>
<comment type="catalytic activity">
    <reaction evidence="1">
        <text>guanosine(46) in tRNA + S-adenosyl-L-methionine = N(7)-methylguanosine(46) in tRNA + S-adenosyl-L-homocysteine</text>
        <dbReference type="Rhea" id="RHEA:42708"/>
        <dbReference type="Rhea" id="RHEA-COMP:10188"/>
        <dbReference type="Rhea" id="RHEA-COMP:10189"/>
        <dbReference type="ChEBI" id="CHEBI:57856"/>
        <dbReference type="ChEBI" id="CHEBI:59789"/>
        <dbReference type="ChEBI" id="CHEBI:74269"/>
        <dbReference type="ChEBI" id="CHEBI:74480"/>
        <dbReference type="EC" id="2.1.1.33"/>
    </reaction>
</comment>
<dbReference type="OrthoDB" id="9809889at2"/>
<sequence>MSIRQFQAQRIHAPRQFKSIGQQPICIEIGAGKGKHALGFSQRHPELNLIAIERTREKFDAMQKLHQQAALSNLEIVHADAIAWMVHAVYPAQAEQIFILYPNPEPHNSAQRWLNMPFFEYLLSRLAPGGQITLASNIPEYIEEAVQQLQHLWKLPFELQRIAADSARTHFEIKYLERGELCQQLIIRKPADYQTRFDTLMPLAGVTPETQRVDAVESVVEARIESHDAD</sequence>
<accession>A0A4R1Y2U5</accession>
<dbReference type="GO" id="GO:0043527">
    <property type="term" value="C:tRNA methyltransferase complex"/>
    <property type="evidence" value="ECO:0007669"/>
    <property type="project" value="TreeGrafter"/>
</dbReference>
<keyword evidence="5" id="KW-0808">Transferase</keyword>
<dbReference type="InterPro" id="IPR029063">
    <property type="entry name" value="SAM-dependent_MTases_sf"/>
</dbReference>
<comment type="caution">
    <text evidence="8">The sequence shown here is derived from an EMBL/GenBank/DDBJ whole genome shotgun (WGS) entry which is preliminary data.</text>
</comment>
<dbReference type="PROSITE" id="PS51625">
    <property type="entry name" value="SAM_MT_TRMB"/>
    <property type="match status" value="1"/>
</dbReference>
<comment type="function">
    <text evidence="2">Catalyzes the formation of N(7)-methylguanine at position 46 (m7G46) in tRNA.</text>
</comment>
<proteinExistence type="predicted"/>
<keyword evidence="9" id="KW-1185">Reference proteome</keyword>
<evidence type="ECO:0000256" key="1">
    <source>
        <dbReference type="ARBA" id="ARBA00000142"/>
    </source>
</evidence>
<evidence type="ECO:0000256" key="5">
    <source>
        <dbReference type="ARBA" id="ARBA00022679"/>
    </source>
</evidence>
<dbReference type="Pfam" id="PF02390">
    <property type="entry name" value="Methyltransf_4"/>
    <property type="match status" value="1"/>
</dbReference>
<dbReference type="PANTHER" id="PTHR23417">
    <property type="entry name" value="3-DEOXY-D-MANNO-OCTULOSONIC-ACID TRANSFERASE/TRNA GUANINE-N 7 - -METHYLTRANSFERASE"/>
    <property type="match status" value="1"/>
</dbReference>
<evidence type="ECO:0000256" key="4">
    <source>
        <dbReference type="ARBA" id="ARBA00022603"/>
    </source>
</evidence>
<dbReference type="CDD" id="cd02440">
    <property type="entry name" value="AdoMet_MTases"/>
    <property type="match status" value="1"/>
</dbReference>
<dbReference type="Proteomes" id="UP000294963">
    <property type="component" value="Unassembled WGS sequence"/>
</dbReference>
<protein>
    <recommendedName>
        <fullName evidence="3">tRNA (guanine(46)-N(7))-methyltransferase</fullName>
        <ecNumber evidence="3">2.1.1.33</ecNumber>
    </recommendedName>
</protein>
<dbReference type="EMBL" id="SLVJ01000001">
    <property type="protein sequence ID" value="TCM70896.1"/>
    <property type="molecule type" value="Genomic_DNA"/>
</dbReference>
<organism evidence="8 9">
    <name type="scientific">Acinetobacter calcoaceticus</name>
    <dbReference type="NCBI Taxonomy" id="471"/>
    <lineage>
        <taxon>Bacteria</taxon>
        <taxon>Pseudomonadati</taxon>
        <taxon>Pseudomonadota</taxon>
        <taxon>Gammaproteobacteria</taxon>
        <taxon>Moraxellales</taxon>
        <taxon>Moraxellaceae</taxon>
        <taxon>Acinetobacter</taxon>
        <taxon>Acinetobacter calcoaceticus/baumannii complex</taxon>
    </lineage>
</organism>
<dbReference type="AlphaFoldDB" id="A0A4R1Y2U5"/>